<gene>
    <name evidence="5" type="ORF">NEDG_00666</name>
</gene>
<protein>
    <recommendedName>
        <fullName evidence="3">Ribosome production factor 2 homolog</fullName>
    </recommendedName>
    <alternativeName>
        <fullName evidence="3">Ribosome biogenesis protein RPF2 homolog</fullName>
    </alternativeName>
</protein>
<accession>A0A177EC50</accession>
<dbReference type="GO" id="GO:0000463">
    <property type="term" value="P:maturation of LSU-rRNA from tricistronic rRNA transcript (SSU-rRNA, 5.8S rRNA, LSU-rRNA)"/>
    <property type="evidence" value="ECO:0007669"/>
    <property type="project" value="TreeGrafter"/>
</dbReference>
<dbReference type="GeneID" id="93647016"/>
<reference evidence="5 6" key="1">
    <citation type="submission" date="2016-02" db="EMBL/GenBank/DDBJ databases">
        <title>Discovery of a natural microsporidian pathogen with a broad tissue tropism in Caenorhabditis elegans.</title>
        <authorList>
            <person name="Luallen R.J."/>
            <person name="Reinke A.W."/>
            <person name="Tong L."/>
            <person name="Botts M.R."/>
            <person name="Felix M.-A."/>
            <person name="Troemel E.R."/>
        </authorList>
    </citation>
    <scope>NUCLEOTIDE SEQUENCE [LARGE SCALE GENOMIC DNA]</scope>
    <source>
        <strain evidence="5 6">JUm2807</strain>
    </source>
</reference>
<dbReference type="EMBL" id="LTDL01000040">
    <property type="protein sequence ID" value="OAG29533.1"/>
    <property type="molecule type" value="Genomic_DNA"/>
</dbReference>
<sequence>MHSKKEKTPTMKEAPKRLAVITQSANSPKTKPISDFFLSAKKDSTRYIDKESSCLPSSENTGVANGRLEEQLKRLECTLFVYINPVKGDKVRITVGRTHEYQIIDMAHFDIVSEDTLGAIPIDTGSLAVVIVNGRSSSPRLQNLLLDLLRESLPTAAGISVCNHAYGLTFVGEVVTLDVLKVTASPFSISPISPSITLTTLNTFHCSESSFKTSKKIVRQTEKKVKNVEKGPLNSTLGVLHLEKQNLAELRLSKGKALRERKTRKR</sequence>
<dbReference type="GO" id="GO:0005730">
    <property type="term" value="C:nucleolus"/>
    <property type="evidence" value="ECO:0007669"/>
    <property type="project" value="UniProtKB-SubCell"/>
</dbReference>
<evidence type="ECO:0000256" key="4">
    <source>
        <dbReference type="SAM" id="MobiDB-lite"/>
    </source>
</evidence>
<dbReference type="InterPro" id="IPR039770">
    <property type="entry name" value="Rpf2"/>
</dbReference>
<dbReference type="GO" id="GO:0000027">
    <property type="term" value="P:ribosomal large subunit assembly"/>
    <property type="evidence" value="ECO:0007669"/>
    <property type="project" value="InterPro"/>
</dbReference>
<name>A0A177EC50_9MICR</name>
<comment type="subcellular location">
    <subcellularLocation>
        <location evidence="1 3">Nucleus</location>
        <location evidence="1 3">Nucleolus</location>
    </subcellularLocation>
</comment>
<evidence type="ECO:0000256" key="3">
    <source>
        <dbReference type="RuleBase" id="RU367086"/>
    </source>
</evidence>
<dbReference type="AlphaFoldDB" id="A0A177EC50"/>
<keyword evidence="2 3" id="KW-0539">Nucleus</keyword>
<comment type="caution">
    <text evidence="5">The sequence shown here is derived from an EMBL/GenBank/DDBJ whole genome shotgun (WGS) entry which is preliminary data.</text>
</comment>
<keyword evidence="6" id="KW-1185">Reference proteome</keyword>
<proteinExistence type="inferred from homology"/>
<evidence type="ECO:0000256" key="2">
    <source>
        <dbReference type="ARBA" id="ARBA00023242"/>
    </source>
</evidence>
<evidence type="ECO:0000313" key="6">
    <source>
        <dbReference type="Proteomes" id="UP000185944"/>
    </source>
</evidence>
<dbReference type="RefSeq" id="XP_067544181.1">
    <property type="nucleotide sequence ID" value="XM_067688084.1"/>
</dbReference>
<evidence type="ECO:0000256" key="1">
    <source>
        <dbReference type="ARBA" id="ARBA00004604"/>
    </source>
</evidence>
<dbReference type="PANTHER" id="PTHR12728">
    <property type="entry name" value="BRIX DOMAIN CONTAINING PROTEIN"/>
    <property type="match status" value="1"/>
</dbReference>
<dbReference type="STRING" id="1805483.A0A177EC50"/>
<evidence type="ECO:0000313" key="5">
    <source>
        <dbReference type="EMBL" id="OAG29533.1"/>
    </source>
</evidence>
<feature type="region of interest" description="Disordered" evidence="4">
    <location>
        <begin position="1"/>
        <end position="27"/>
    </location>
</feature>
<dbReference type="GO" id="GO:0019843">
    <property type="term" value="F:rRNA binding"/>
    <property type="evidence" value="ECO:0007669"/>
    <property type="project" value="UniProtKB-UniRule"/>
</dbReference>
<dbReference type="OrthoDB" id="407658at2759"/>
<dbReference type="Proteomes" id="UP000185944">
    <property type="component" value="Unassembled WGS sequence"/>
</dbReference>
<dbReference type="PANTHER" id="PTHR12728:SF0">
    <property type="entry name" value="RIBOSOME PRODUCTION FACTOR 2 HOMOLOG"/>
    <property type="match status" value="1"/>
</dbReference>
<dbReference type="VEuPathDB" id="MicrosporidiaDB:NEDG_00666"/>
<comment type="similarity">
    <text evidence="3">Belongs to the RPF2 family.</text>
</comment>
<feature type="compositionally biased region" description="Basic and acidic residues" evidence="4">
    <location>
        <begin position="1"/>
        <end position="16"/>
    </location>
</feature>
<organism evidence="5 6">
    <name type="scientific">Nematocida displodere</name>
    <dbReference type="NCBI Taxonomy" id="1805483"/>
    <lineage>
        <taxon>Eukaryota</taxon>
        <taxon>Fungi</taxon>
        <taxon>Fungi incertae sedis</taxon>
        <taxon>Microsporidia</taxon>
        <taxon>Nematocida</taxon>
    </lineage>
</organism>